<protein>
    <submittedName>
        <fullName evidence="1">Uncharacterized protein</fullName>
    </submittedName>
</protein>
<dbReference type="AlphaFoldDB" id="A0A0A9E7X8"/>
<dbReference type="EMBL" id="GBRH01203890">
    <property type="protein sequence ID" value="JAD94005.1"/>
    <property type="molecule type" value="Transcribed_RNA"/>
</dbReference>
<name>A0A0A9E7X8_ARUDO</name>
<accession>A0A0A9E7X8</accession>
<organism evidence="1">
    <name type="scientific">Arundo donax</name>
    <name type="common">Giant reed</name>
    <name type="synonym">Donax arundinaceus</name>
    <dbReference type="NCBI Taxonomy" id="35708"/>
    <lineage>
        <taxon>Eukaryota</taxon>
        <taxon>Viridiplantae</taxon>
        <taxon>Streptophyta</taxon>
        <taxon>Embryophyta</taxon>
        <taxon>Tracheophyta</taxon>
        <taxon>Spermatophyta</taxon>
        <taxon>Magnoliopsida</taxon>
        <taxon>Liliopsida</taxon>
        <taxon>Poales</taxon>
        <taxon>Poaceae</taxon>
        <taxon>PACMAD clade</taxon>
        <taxon>Arundinoideae</taxon>
        <taxon>Arundineae</taxon>
        <taxon>Arundo</taxon>
    </lineage>
</organism>
<sequence length="76" mass="8298">MANRLFSAAELLLSKPMSSNHIVKKTMAVHGNDPIIPCRTIIWNVLTFITDLVATQESLQIEGGGRTSLLDKCSLS</sequence>
<evidence type="ECO:0000313" key="1">
    <source>
        <dbReference type="EMBL" id="JAD94005.1"/>
    </source>
</evidence>
<reference evidence="1" key="1">
    <citation type="submission" date="2014-09" db="EMBL/GenBank/DDBJ databases">
        <authorList>
            <person name="Magalhaes I.L.F."/>
            <person name="Oliveira U."/>
            <person name="Santos F.R."/>
            <person name="Vidigal T.H.D.A."/>
            <person name="Brescovit A.D."/>
            <person name="Santos A.J."/>
        </authorList>
    </citation>
    <scope>NUCLEOTIDE SEQUENCE</scope>
    <source>
        <tissue evidence="1">Shoot tissue taken approximately 20 cm above the soil surface</tissue>
    </source>
</reference>
<reference evidence="1" key="2">
    <citation type="journal article" date="2015" name="Data Brief">
        <title>Shoot transcriptome of the giant reed, Arundo donax.</title>
        <authorList>
            <person name="Barrero R.A."/>
            <person name="Guerrero F.D."/>
            <person name="Moolhuijzen P."/>
            <person name="Goolsby J.A."/>
            <person name="Tidwell J."/>
            <person name="Bellgard S.E."/>
            <person name="Bellgard M.I."/>
        </authorList>
    </citation>
    <scope>NUCLEOTIDE SEQUENCE</scope>
    <source>
        <tissue evidence="1">Shoot tissue taken approximately 20 cm above the soil surface</tissue>
    </source>
</reference>
<proteinExistence type="predicted"/>